<proteinExistence type="inferred from homology"/>
<dbReference type="EC" id="3.6.1.-" evidence="9"/>
<evidence type="ECO:0000313" key="14">
    <source>
        <dbReference type="Proteomes" id="UP000786185"/>
    </source>
</evidence>
<feature type="binding site" evidence="9">
    <location>
        <position position="167"/>
    </location>
    <ligand>
        <name>Zn(2+)</name>
        <dbReference type="ChEBI" id="CHEBI:29105"/>
    </ligand>
</feature>
<feature type="binding site" evidence="9">
    <location>
        <position position="117"/>
    </location>
    <ligand>
        <name>substrate</name>
    </ligand>
</feature>
<dbReference type="Proteomes" id="UP000256923">
    <property type="component" value="Chromosome 1"/>
</dbReference>
<dbReference type="NCBIfam" id="NF001299">
    <property type="entry name" value="PRK00241.1"/>
    <property type="match status" value="1"/>
</dbReference>
<dbReference type="InterPro" id="IPR015797">
    <property type="entry name" value="NUDIX_hydrolase-like_dom_sf"/>
</dbReference>
<dbReference type="EMBL" id="SCLC01000011">
    <property type="protein sequence ID" value="MBF4435677.1"/>
    <property type="molecule type" value="Genomic_DNA"/>
</dbReference>
<feature type="binding site" evidence="9">
    <location>
        <position position="222"/>
    </location>
    <ligand>
        <name>a divalent metal cation</name>
        <dbReference type="ChEBI" id="CHEBI:60240"/>
        <label>3</label>
    </ligand>
</feature>
<evidence type="ECO:0000256" key="5">
    <source>
        <dbReference type="ARBA" id="ARBA00022842"/>
    </source>
</evidence>
<reference evidence="11 13" key="1">
    <citation type="submission" date="2018-12" db="EMBL/GenBank/DDBJ databases">
        <title>Characterization and Draft Genome of Vibrio anguillarum J360 Marine Pathogen Isolated from an Outbreak in Lumpfish (Cyclopterus lumpus).</title>
        <authorList>
            <person name="Vasquez J.I."/>
            <person name="Cao T."/>
            <person name="Chakraborty S."/>
            <person name="Gnanagobal H."/>
            <person name="Wescot J."/>
            <person name="Boyce D."/>
            <person name="Santander J."/>
        </authorList>
    </citation>
    <scope>NUCLEOTIDE SEQUENCE [LARGE SCALE GENOMIC DNA]</scope>
    <source>
        <strain evidence="11 13">J360</strain>
    </source>
</reference>
<feature type="binding site" evidence="9">
    <location>
        <position position="226"/>
    </location>
    <ligand>
        <name>a divalent metal cation</name>
        <dbReference type="ChEBI" id="CHEBI:60240"/>
        <label>1</label>
    </ligand>
</feature>
<sequence length="308" mass="35225">MRRVALRRYNSLSLLEFIELNLERYKFWYEFRLPVKWGNCKKRGRNMLKNSDTKIAYWCVVSGSEIWTINGELPLGSAGEYSLPLEKAVVVDSCDGYPVMWVNDADLDGEREMTSLRELLHLKPELFLAISKALQYGHMSQTLRFCPQCGGRNYLNHNQLAMQCSECRTLHYPRIFPCIIVAVRNQDKILLAQHPRHRNGMYTVIAGFLEVGETLEQCVAREVLEETGIHVKNIHYFGSQPWAFPSSMMMGFVAEYDSGTIKPDYSELSDAQWFLASALPPVAPEGTIARALIEHTLSEIEKDSLPHC</sequence>
<dbReference type="GO" id="GO:0006742">
    <property type="term" value="P:NADP+ catabolic process"/>
    <property type="evidence" value="ECO:0007669"/>
    <property type="project" value="TreeGrafter"/>
</dbReference>
<dbReference type="Gene3D" id="3.90.79.10">
    <property type="entry name" value="Nucleoside Triphosphate Pyrophosphohydrolase"/>
    <property type="match status" value="1"/>
</dbReference>
<dbReference type="GO" id="GO:0000287">
    <property type="term" value="F:magnesium ion binding"/>
    <property type="evidence" value="ECO:0007669"/>
    <property type="project" value="UniProtKB-UniRule"/>
</dbReference>
<dbReference type="AlphaFoldDB" id="A0A1V9JL93"/>
<name>A0A1V9JL93_VIBAN</name>
<dbReference type="InterPro" id="IPR022925">
    <property type="entry name" value="RNA_Hydrolase_NudC"/>
</dbReference>
<dbReference type="SUPFAM" id="SSF55811">
    <property type="entry name" value="Nudix"/>
    <property type="match status" value="2"/>
</dbReference>
<feature type="binding site" evidence="9">
    <location>
        <position position="146"/>
    </location>
    <ligand>
        <name>Zn(2+)</name>
        <dbReference type="ChEBI" id="CHEBI:29105"/>
    </ligand>
</feature>
<feature type="domain" description="Nudix hydrolase" evidence="10">
    <location>
        <begin position="173"/>
        <end position="296"/>
    </location>
</feature>
<dbReference type="GO" id="GO:0019677">
    <property type="term" value="P:NAD+ catabolic process"/>
    <property type="evidence" value="ECO:0007669"/>
    <property type="project" value="TreeGrafter"/>
</dbReference>
<keyword evidence="6 9" id="KW-0520">NAD</keyword>
<evidence type="ECO:0000256" key="4">
    <source>
        <dbReference type="ARBA" id="ARBA00022833"/>
    </source>
</evidence>
<keyword evidence="3 9" id="KW-0378">Hydrolase</keyword>
<feature type="binding site" evidence="9">
    <location>
        <position position="226"/>
    </location>
    <ligand>
        <name>a divalent metal cation</name>
        <dbReference type="ChEBI" id="CHEBI:60240"/>
        <label>3</label>
    </ligand>
</feature>
<feature type="binding site" evidence="9">
    <location>
        <position position="149"/>
    </location>
    <ligand>
        <name>Zn(2+)</name>
        <dbReference type="ChEBI" id="CHEBI:29105"/>
    </ligand>
</feature>
<feature type="short sequence motif" description="Nudix box" evidence="9">
    <location>
        <begin position="207"/>
        <end position="228"/>
    </location>
</feature>
<comment type="catalytic activity">
    <reaction evidence="8">
        <text>a 5'-end NAD(+)-phospho-ribonucleoside in mRNA + H2O = a 5'-end phospho-adenosine-phospho-ribonucleoside in mRNA + beta-nicotinamide D-ribonucleotide + 2 H(+)</text>
        <dbReference type="Rhea" id="RHEA:60876"/>
        <dbReference type="Rhea" id="RHEA-COMP:15698"/>
        <dbReference type="Rhea" id="RHEA-COMP:15719"/>
        <dbReference type="ChEBI" id="CHEBI:14649"/>
        <dbReference type="ChEBI" id="CHEBI:15377"/>
        <dbReference type="ChEBI" id="CHEBI:15378"/>
        <dbReference type="ChEBI" id="CHEBI:144029"/>
        <dbReference type="ChEBI" id="CHEBI:144051"/>
    </reaction>
    <physiologicalReaction direction="left-to-right" evidence="8">
        <dbReference type="Rhea" id="RHEA:60877"/>
    </physiologicalReaction>
</comment>
<feature type="binding site" evidence="9">
    <location>
        <position position="164"/>
    </location>
    <ligand>
        <name>Zn(2+)</name>
        <dbReference type="ChEBI" id="CHEBI:29105"/>
    </ligand>
</feature>
<feature type="binding site" evidence="9">
    <location>
        <position position="172"/>
    </location>
    <ligand>
        <name>substrate</name>
    </ligand>
</feature>
<evidence type="ECO:0000313" key="13">
    <source>
        <dbReference type="Proteomes" id="UP000256923"/>
    </source>
</evidence>
<feature type="binding site" evidence="9">
    <location>
        <position position="267"/>
    </location>
    <ligand>
        <name>a divalent metal cation</name>
        <dbReference type="ChEBI" id="CHEBI:60240"/>
        <label>3</label>
    </ligand>
</feature>
<dbReference type="InterPro" id="IPR050241">
    <property type="entry name" value="NAD-cap_RNA_hydrolase_NudC"/>
</dbReference>
<organism evidence="12 14">
    <name type="scientific">Vibrio anguillarum</name>
    <name type="common">Listonella anguillarum</name>
    <dbReference type="NCBI Taxonomy" id="55601"/>
    <lineage>
        <taxon>Bacteria</taxon>
        <taxon>Pseudomonadati</taxon>
        <taxon>Pseudomonadota</taxon>
        <taxon>Gammaproteobacteria</taxon>
        <taxon>Vibrionales</taxon>
        <taxon>Vibrionaceae</taxon>
        <taxon>Vibrio</taxon>
    </lineage>
</organism>
<dbReference type="FunFam" id="3.90.79.10:FF:000004">
    <property type="entry name" value="NADH pyrophosphatase"/>
    <property type="match status" value="1"/>
</dbReference>
<dbReference type="EMBL" id="CP034672">
    <property type="protein sequence ID" value="AZS25152.1"/>
    <property type="molecule type" value="Genomic_DNA"/>
</dbReference>
<comment type="catalytic activity">
    <reaction evidence="9">
        <text>NADH + H2O = reduced beta-nicotinamide D-ribonucleotide + AMP + 2 H(+)</text>
        <dbReference type="Rhea" id="RHEA:48868"/>
        <dbReference type="ChEBI" id="CHEBI:15377"/>
        <dbReference type="ChEBI" id="CHEBI:15378"/>
        <dbReference type="ChEBI" id="CHEBI:57945"/>
        <dbReference type="ChEBI" id="CHEBI:90832"/>
        <dbReference type="ChEBI" id="CHEBI:456215"/>
        <dbReference type="EC" id="3.6.1.22"/>
    </reaction>
</comment>
<comment type="subunit">
    <text evidence="9">Homodimer.</text>
</comment>
<keyword evidence="7 9" id="KW-0464">Manganese</keyword>
<evidence type="ECO:0000256" key="3">
    <source>
        <dbReference type="ARBA" id="ARBA00022801"/>
    </source>
</evidence>
<comment type="similarity">
    <text evidence="1 9">Belongs to the Nudix hydrolase family. NudC subfamily.</text>
</comment>
<dbReference type="GO" id="GO:0035529">
    <property type="term" value="F:NADH pyrophosphatase activity"/>
    <property type="evidence" value="ECO:0007669"/>
    <property type="project" value="TreeGrafter"/>
</dbReference>
<dbReference type="GO" id="GO:0008270">
    <property type="term" value="F:zinc ion binding"/>
    <property type="evidence" value="ECO:0007669"/>
    <property type="project" value="UniProtKB-UniRule"/>
</dbReference>
<evidence type="ECO:0000259" key="10">
    <source>
        <dbReference type="PROSITE" id="PS51462"/>
    </source>
</evidence>
<dbReference type="Gene3D" id="3.90.79.20">
    <property type="match status" value="1"/>
</dbReference>
<comment type="catalytic activity">
    <reaction evidence="9">
        <text>NAD(+) + H2O = beta-nicotinamide D-ribonucleotide + AMP + 2 H(+)</text>
        <dbReference type="Rhea" id="RHEA:11800"/>
        <dbReference type="ChEBI" id="CHEBI:14649"/>
        <dbReference type="ChEBI" id="CHEBI:15377"/>
        <dbReference type="ChEBI" id="CHEBI:15378"/>
        <dbReference type="ChEBI" id="CHEBI:57540"/>
        <dbReference type="ChEBI" id="CHEBI:456215"/>
        <dbReference type="EC" id="3.6.1.22"/>
    </reaction>
</comment>
<dbReference type="HAMAP" id="MF_00297">
    <property type="entry name" value="Nudix_NudC"/>
    <property type="match status" value="1"/>
</dbReference>
<reference evidence="12" key="2">
    <citation type="journal article" date="2021" name="PeerJ">
        <title>Analysis of 44 Vibrio anguillarum genomes reveals high genetic diversity.</title>
        <authorList>
            <person name="Hansen M.J."/>
            <person name="Dalsgaard I."/>
        </authorList>
    </citation>
    <scope>NUCLEOTIDE SEQUENCE</scope>
    <source>
        <strain evidence="12">850617-1/1</strain>
    </source>
</reference>
<dbReference type="PROSITE" id="PS00893">
    <property type="entry name" value="NUDIX_BOX"/>
    <property type="match status" value="1"/>
</dbReference>
<feature type="binding site" evidence="9">
    <location>
        <position position="289"/>
    </location>
    <ligand>
        <name>substrate</name>
    </ligand>
</feature>
<comment type="function">
    <text evidence="9">mRNA decapping enzyme that specifically removes the nicotinamide adenine dinucleotide (NAD) cap from a subset of mRNAs by hydrolyzing the diphosphate linkage to produce nicotinamide mononucleotide (NMN) and 5' monophosphate mRNA. The NAD-cap is present at the 5'-end of some mRNAs and stabilizes RNA against 5'-processing. Has preference for mRNAs with a 5'-end purine. Catalyzes the hydrolysis of a broad range of dinucleotide pyrophosphates.</text>
</comment>
<dbReference type="PROSITE" id="PS51462">
    <property type="entry name" value="NUDIX"/>
    <property type="match status" value="1"/>
</dbReference>
<dbReference type="GO" id="GO:0000210">
    <property type="term" value="F:NAD+ diphosphatase activity"/>
    <property type="evidence" value="ECO:0007669"/>
    <property type="project" value="UniProtKB-UniRule"/>
</dbReference>
<comment type="caution">
    <text evidence="9">Lacks conserved residue(s) required for the propagation of feature annotation.</text>
</comment>
<dbReference type="PANTHER" id="PTHR42904:SF6">
    <property type="entry name" value="NAD-CAPPED RNA HYDROLASE NUDT12"/>
    <property type="match status" value="1"/>
</dbReference>
<dbReference type="InterPro" id="IPR015376">
    <property type="entry name" value="Znr_NADH_PPase"/>
</dbReference>
<feature type="binding site" evidence="9">
    <location>
        <position position="267"/>
    </location>
    <ligand>
        <name>a divalent metal cation</name>
        <dbReference type="ChEBI" id="CHEBI:60240"/>
        <label>1</label>
    </ligand>
</feature>
<comment type="cofactor">
    <cofactor evidence="9">
        <name>Zn(2+)</name>
        <dbReference type="ChEBI" id="CHEBI:29105"/>
    </cofactor>
    <text evidence="9">Binds 1 zinc ion per subunit.</text>
</comment>
<evidence type="ECO:0000256" key="2">
    <source>
        <dbReference type="ARBA" id="ARBA00022723"/>
    </source>
</evidence>
<dbReference type="InterPro" id="IPR020084">
    <property type="entry name" value="NUDIX_hydrolase_CS"/>
</dbReference>
<dbReference type="Pfam" id="PF09297">
    <property type="entry name" value="Zn_ribbon_NUD"/>
    <property type="match status" value="1"/>
</dbReference>
<evidence type="ECO:0000256" key="9">
    <source>
        <dbReference type="HAMAP-Rule" id="MF_00297"/>
    </source>
</evidence>
<keyword evidence="5 9" id="KW-0460">Magnesium</keyword>
<feature type="binding site" evidence="9">
    <location>
        <begin position="240"/>
        <end position="247"/>
    </location>
    <ligand>
        <name>substrate</name>
    </ligand>
</feature>
<dbReference type="InterPro" id="IPR049734">
    <property type="entry name" value="NudC-like_C"/>
</dbReference>
<evidence type="ECO:0000313" key="12">
    <source>
        <dbReference type="EMBL" id="MBF4435677.1"/>
    </source>
</evidence>
<comment type="cofactor">
    <cofactor evidence="9">
        <name>Mg(2+)</name>
        <dbReference type="ChEBI" id="CHEBI:18420"/>
    </cofactor>
    <cofactor evidence="9">
        <name>Mn(2+)</name>
        <dbReference type="ChEBI" id="CHEBI:29035"/>
    </cofactor>
    <text evidence="9">Divalent metal cations. Mg(2+) or Mn(2+).</text>
</comment>
<dbReference type="GO" id="GO:0005829">
    <property type="term" value="C:cytosol"/>
    <property type="evidence" value="ECO:0007669"/>
    <property type="project" value="TreeGrafter"/>
</dbReference>
<evidence type="ECO:0000256" key="8">
    <source>
        <dbReference type="ARBA" id="ARBA00023679"/>
    </source>
</evidence>
<keyword evidence="2 9" id="KW-0479">Metal-binding</keyword>
<dbReference type="Proteomes" id="UP000786185">
    <property type="component" value="Unassembled WGS sequence"/>
</dbReference>
<keyword evidence="4 9" id="KW-0862">Zinc</keyword>
<dbReference type="Pfam" id="PF00293">
    <property type="entry name" value="NUDIX"/>
    <property type="match status" value="1"/>
</dbReference>
<dbReference type="EC" id="3.6.1.22" evidence="9"/>
<accession>A0A1V9JL93</accession>
<dbReference type="PANTHER" id="PTHR42904">
    <property type="entry name" value="NUDIX HYDROLASE, NUDC SUBFAMILY"/>
    <property type="match status" value="1"/>
</dbReference>
<dbReference type="InterPro" id="IPR000086">
    <property type="entry name" value="NUDIX_hydrolase_dom"/>
</dbReference>
<evidence type="ECO:0000256" key="6">
    <source>
        <dbReference type="ARBA" id="ARBA00023027"/>
    </source>
</evidence>
<evidence type="ECO:0000256" key="7">
    <source>
        <dbReference type="ARBA" id="ARBA00023211"/>
    </source>
</evidence>
<evidence type="ECO:0000256" key="1">
    <source>
        <dbReference type="ARBA" id="ARBA00009595"/>
    </source>
</evidence>
<evidence type="ECO:0000313" key="11">
    <source>
        <dbReference type="EMBL" id="AZS25152.1"/>
    </source>
</evidence>
<feature type="binding site" evidence="9">
    <location>
        <position position="206"/>
    </location>
    <ligand>
        <name>a divalent metal cation</name>
        <dbReference type="ChEBI" id="CHEBI:60240"/>
        <label>1</label>
    </ligand>
</feature>
<gene>
    <name evidence="9" type="primary">nudC</name>
    <name evidence="11" type="ORF">DYL72_08980</name>
    <name evidence="12" type="ORF">ERJ77_14340</name>
</gene>
<dbReference type="GO" id="GO:0030145">
    <property type="term" value="F:manganese ion binding"/>
    <property type="evidence" value="ECO:0007669"/>
    <property type="project" value="UniProtKB-UniRule"/>
</dbReference>
<feature type="binding site" evidence="9">
    <location>
        <position position="222"/>
    </location>
    <ligand>
        <name>a divalent metal cation</name>
        <dbReference type="ChEBI" id="CHEBI:60240"/>
        <label>2</label>
    </ligand>
</feature>
<protein>
    <recommendedName>
        <fullName evidence="9">NAD-capped RNA hydrolase NudC</fullName>
        <shortName evidence="9">DeNADding enzyme NudC</shortName>
        <ecNumber evidence="9">3.6.1.-</ecNumber>
    </recommendedName>
    <alternativeName>
        <fullName evidence="9">NADH pyrophosphatase</fullName>
        <ecNumber evidence="9">3.6.1.22</ecNumber>
    </alternativeName>
</protein>
<dbReference type="CDD" id="cd03429">
    <property type="entry name" value="NUDIX_NADH_pyrophosphatase_Nudt13"/>
    <property type="match status" value="1"/>
</dbReference>